<proteinExistence type="predicted"/>
<comment type="caution">
    <text evidence="1">The sequence shown here is derived from an EMBL/GenBank/DDBJ whole genome shotgun (WGS) entry which is preliminary data.</text>
</comment>
<organism evidence="1 2">
    <name type="scientific">Cichlidogyrus casuarinus</name>
    <dbReference type="NCBI Taxonomy" id="1844966"/>
    <lineage>
        <taxon>Eukaryota</taxon>
        <taxon>Metazoa</taxon>
        <taxon>Spiralia</taxon>
        <taxon>Lophotrochozoa</taxon>
        <taxon>Platyhelminthes</taxon>
        <taxon>Monogenea</taxon>
        <taxon>Monopisthocotylea</taxon>
        <taxon>Dactylogyridea</taxon>
        <taxon>Ancyrocephalidae</taxon>
        <taxon>Cichlidogyrus</taxon>
    </lineage>
</organism>
<evidence type="ECO:0000313" key="1">
    <source>
        <dbReference type="EMBL" id="KAL3320920.1"/>
    </source>
</evidence>
<dbReference type="EMBL" id="JBJKFK010000021">
    <property type="protein sequence ID" value="KAL3320920.1"/>
    <property type="molecule type" value="Genomic_DNA"/>
</dbReference>
<accession>A0ABD2QN11</accession>
<dbReference type="AlphaFoldDB" id="A0ABD2QN11"/>
<keyword evidence="2" id="KW-1185">Reference proteome</keyword>
<name>A0ABD2QN11_9PLAT</name>
<dbReference type="Proteomes" id="UP001626550">
    <property type="component" value="Unassembled WGS sequence"/>
</dbReference>
<gene>
    <name evidence="1" type="ORF">Ciccas_000405</name>
</gene>
<sequence length="60" mass="6781">MREVHRGRATQFGPLRTTFLFNVLTKAQNRLSGKRVGKLIFMKSNYGAKDCIHEQIASSA</sequence>
<protein>
    <submittedName>
        <fullName evidence="1">Uncharacterized protein</fullName>
    </submittedName>
</protein>
<evidence type="ECO:0000313" key="2">
    <source>
        <dbReference type="Proteomes" id="UP001626550"/>
    </source>
</evidence>
<reference evidence="1 2" key="1">
    <citation type="submission" date="2024-11" db="EMBL/GenBank/DDBJ databases">
        <title>Adaptive evolution of stress response genes in parasites aligns with host niche diversity.</title>
        <authorList>
            <person name="Hahn C."/>
            <person name="Resl P."/>
        </authorList>
    </citation>
    <scope>NUCLEOTIDE SEQUENCE [LARGE SCALE GENOMIC DNA]</scope>
    <source>
        <strain evidence="1">EGGRZ-B1_66</strain>
        <tissue evidence="1">Body</tissue>
    </source>
</reference>